<dbReference type="RefSeq" id="WP_034638225.1">
    <property type="nucleotide sequence ID" value="NZ_CBCSJC010000007.1"/>
</dbReference>
<accession>A0A073K0L8</accession>
<name>A0A073K0L8_9BACI</name>
<gene>
    <name evidence="1" type="ORF">BAMA_19615</name>
</gene>
<evidence type="ECO:0000313" key="1">
    <source>
        <dbReference type="EMBL" id="KEK19972.1"/>
    </source>
</evidence>
<comment type="caution">
    <text evidence="1">The sequence shown here is derived from an EMBL/GenBank/DDBJ whole genome shotgun (WGS) entry which is preliminary data.</text>
</comment>
<dbReference type="AlphaFoldDB" id="A0A073K0L8"/>
<organism evidence="1 2">
    <name type="scientific">Bacillus manliponensis</name>
    <dbReference type="NCBI Taxonomy" id="574376"/>
    <lineage>
        <taxon>Bacteria</taxon>
        <taxon>Bacillati</taxon>
        <taxon>Bacillota</taxon>
        <taxon>Bacilli</taxon>
        <taxon>Bacillales</taxon>
        <taxon>Bacillaceae</taxon>
        <taxon>Bacillus</taxon>
        <taxon>Bacillus cereus group</taxon>
    </lineage>
</organism>
<dbReference type="Pfam" id="PF13035">
    <property type="entry name" value="DUF3896"/>
    <property type="match status" value="1"/>
</dbReference>
<proteinExistence type="predicted"/>
<reference evidence="1 2" key="1">
    <citation type="submission" date="2014-06" db="EMBL/GenBank/DDBJ databases">
        <title>Draft genome sequence of Bacillus manliponensis JCM 15802 (MCCC 1A00708).</title>
        <authorList>
            <person name="Lai Q."/>
            <person name="Liu Y."/>
            <person name="Shao Z."/>
        </authorList>
    </citation>
    <scope>NUCLEOTIDE SEQUENCE [LARGE SCALE GENOMIC DNA]</scope>
    <source>
        <strain evidence="1 2">JCM 15802</strain>
    </source>
</reference>
<dbReference type="Proteomes" id="UP000027822">
    <property type="component" value="Unassembled WGS sequence"/>
</dbReference>
<evidence type="ECO:0000313" key="2">
    <source>
        <dbReference type="Proteomes" id="UP000027822"/>
    </source>
</evidence>
<dbReference type="eggNOG" id="ENOG5030PUM">
    <property type="taxonomic scope" value="Bacteria"/>
</dbReference>
<protein>
    <submittedName>
        <fullName evidence="1">Membrane protein</fullName>
    </submittedName>
</protein>
<dbReference type="InterPro" id="IPR024994">
    <property type="entry name" value="DUF3896"/>
</dbReference>
<sequence length="64" mass="7847">MGKRTYNYHETKKQLENKKQQLCKKLLNTTLTETERLQIKREIDNYEYILTLVDMNHFERGMPQ</sequence>
<keyword evidence="2" id="KW-1185">Reference proteome</keyword>
<dbReference type="EMBL" id="JOTN01000005">
    <property type="protein sequence ID" value="KEK19972.1"/>
    <property type="molecule type" value="Genomic_DNA"/>
</dbReference>